<keyword evidence="2" id="KW-1185">Reference proteome</keyword>
<organism evidence="1 2">
    <name type="scientific">Helicobacter heilmannii</name>
    <dbReference type="NCBI Taxonomy" id="35817"/>
    <lineage>
        <taxon>Bacteria</taxon>
        <taxon>Pseudomonadati</taxon>
        <taxon>Campylobacterota</taxon>
        <taxon>Epsilonproteobacteria</taxon>
        <taxon>Campylobacterales</taxon>
        <taxon>Helicobacteraceae</taxon>
        <taxon>Helicobacter</taxon>
    </lineage>
</organism>
<dbReference type="Proteomes" id="UP000046090">
    <property type="component" value="Unassembled WGS sequence"/>
</dbReference>
<reference evidence="2" key="1">
    <citation type="submission" date="2014-12" db="EMBL/GenBank/DDBJ databases">
        <authorList>
            <person name="Smet A."/>
        </authorList>
    </citation>
    <scope>NUCLEOTIDE SEQUENCE [LARGE SCALE GENOMIC DNA]</scope>
</reference>
<evidence type="ECO:0000313" key="1">
    <source>
        <dbReference type="EMBL" id="CRI35341.1"/>
    </source>
</evidence>
<gene>
    <name evidence="1" type="ORF">HHE01_00050</name>
</gene>
<dbReference type="EMBL" id="CDMK01000005">
    <property type="protein sequence ID" value="CRI35341.1"/>
    <property type="molecule type" value="Genomic_DNA"/>
</dbReference>
<evidence type="ECO:0000313" key="2">
    <source>
        <dbReference type="Proteomes" id="UP000046090"/>
    </source>
</evidence>
<accession>A0A0K2Y838</accession>
<protein>
    <submittedName>
        <fullName evidence="1">Uncharacterized protein</fullName>
    </submittedName>
</protein>
<dbReference type="AlphaFoldDB" id="A0A0K2Y838"/>
<proteinExistence type="predicted"/>
<sequence length="41" mass="4977">MRNETKLKLKKEKQWRLDQRKLEVAHSMYGMKKANNCSKEP</sequence>
<name>A0A0K2Y838_HELHE</name>